<evidence type="ECO:0000313" key="1">
    <source>
        <dbReference type="EMBL" id="ANU09890.1"/>
    </source>
</evidence>
<dbReference type="Gene3D" id="2.30.30.110">
    <property type="match status" value="1"/>
</dbReference>
<evidence type="ECO:0008006" key="3">
    <source>
        <dbReference type="Google" id="ProtNLM"/>
    </source>
</evidence>
<keyword evidence="2" id="KW-1185">Reference proteome</keyword>
<dbReference type="InterPro" id="IPR011067">
    <property type="entry name" value="Plasmid_toxin/cell-grow_inhib"/>
</dbReference>
<dbReference type="EMBL" id="CP016534">
    <property type="protein sequence ID" value="ANU09890.1"/>
    <property type="molecule type" value="Genomic_DNA"/>
</dbReference>
<accession>A0ABN4RCT9</accession>
<reference evidence="1" key="1">
    <citation type="submission" date="2016-10" db="EMBL/GenBank/DDBJ databases">
        <authorList>
            <person name="See-Too W.S."/>
        </authorList>
    </citation>
    <scope>NUCLEOTIDE SEQUENCE</scope>
    <source>
        <strain evidence="1">DSM 14505</strain>
    </source>
</reference>
<dbReference type="SUPFAM" id="SSF50118">
    <property type="entry name" value="Cell growth inhibitor/plasmid maintenance toxic component"/>
    <property type="match status" value="1"/>
</dbReference>
<organism evidence="1 2">
    <name type="scientific">Planococcus antarcticus DSM 14505</name>
    <dbReference type="NCBI Taxonomy" id="1185653"/>
    <lineage>
        <taxon>Bacteria</taxon>
        <taxon>Bacillati</taxon>
        <taxon>Bacillota</taxon>
        <taxon>Bacilli</taxon>
        <taxon>Bacillales</taxon>
        <taxon>Caryophanaceae</taxon>
        <taxon>Planococcus</taxon>
    </lineage>
</organism>
<dbReference type="Proteomes" id="UP000092661">
    <property type="component" value="Chromosome"/>
</dbReference>
<sequence length="246" mass="28707">MKRKIDIDFLIFLRKGLFRSPNEYEMKKARNIFLDLNSNLWNELYEKDRKNSFMFAESMNEFLLRKNDKAKFPPEIGDIVMLNLLLGYNHEASKIHPVLVLEKFGNRIFVVPGSSSDSYTKEAFHPSTNPTKKKNLYLIKPEEVILESGRTLEYNTGFKLENSALYSTSRITSDMAMAHLDPNSDAFKIIKAGVHYLIFPIENKFIEKTTIENNILKNDLIVLKEELSLVKIEKEMIEKNKKYEKN</sequence>
<gene>
    <name evidence="1" type="ORF">BBH88_06050</name>
</gene>
<dbReference type="RefSeq" id="WP_065536539.1">
    <property type="nucleotide sequence ID" value="NZ_CP016534.2"/>
</dbReference>
<name>A0ABN4RCT9_9BACL</name>
<protein>
    <recommendedName>
        <fullName evidence="3">NERD domain-containing protein</fullName>
    </recommendedName>
</protein>
<evidence type="ECO:0000313" key="2">
    <source>
        <dbReference type="Proteomes" id="UP000092661"/>
    </source>
</evidence>
<proteinExistence type="predicted"/>